<dbReference type="RefSeq" id="WP_205119962.1">
    <property type="nucleotide sequence ID" value="NZ_JAFBCM010000001.1"/>
</dbReference>
<evidence type="ECO:0008006" key="3">
    <source>
        <dbReference type="Google" id="ProtNLM"/>
    </source>
</evidence>
<organism evidence="1 2">
    <name type="scientific">Tenggerimyces flavus</name>
    <dbReference type="NCBI Taxonomy" id="1708749"/>
    <lineage>
        <taxon>Bacteria</taxon>
        <taxon>Bacillati</taxon>
        <taxon>Actinomycetota</taxon>
        <taxon>Actinomycetes</taxon>
        <taxon>Propionibacteriales</taxon>
        <taxon>Nocardioidaceae</taxon>
        <taxon>Tenggerimyces</taxon>
    </lineage>
</organism>
<proteinExistence type="predicted"/>
<dbReference type="EMBL" id="JBHRZH010000017">
    <property type="protein sequence ID" value="MFC3762947.1"/>
    <property type="molecule type" value="Genomic_DNA"/>
</dbReference>
<accession>A0ABV7YCX4</accession>
<sequence>MKKTLVVLAGVALVATGFSYPSTPRFEFDTLAPLGGRTAIGSSIDSRGVVAGTSTTTGTAKHATVWRNGKARSLGTLGGPGSSSAVLWPSSGRVIAGITQTDKPDPNNESWSCGAFLPARPGYACVGFAYVDGKMRALPTLGGPHGFAAGANSRGLVAGWAEENIRDSSCVGTQVLRFRATVWDVRTMRARELRPLRGDSVSAATGVNDRGRVIGISGACDQAVGRGSAREPVVWDHGKPRALTDLGGIAWDTPMDLNERGDIAGFVNRSAADGASLKPLPVWWSASGRLHRLTLPSGYTFGQALGINERRHVVGVALSEDFSQCAAVLWRSDSKPIVLEDKSGRLQPCDANAINDRGQITGDATHVKSGATVGFLATPR</sequence>
<evidence type="ECO:0000313" key="1">
    <source>
        <dbReference type="EMBL" id="MFC3762947.1"/>
    </source>
</evidence>
<gene>
    <name evidence="1" type="ORF">ACFOUW_19055</name>
</gene>
<name>A0ABV7YCX4_9ACTN</name>
<evidence type="ECO:0000313" key="2">
    <source>
        <dbReference type="Proteomes" id="UP001595699"/>
    </source>
</evidence>
<keyword evidence="2" id="KW-1185">Reference proteome</keyword>
<comment type="caution">
    <text evidence="1">The sequence shown here is derived from an EMBL/GenBank/DDBJ whole genome shotgun (WGS) entry which is preliminary data.</text>
</comment>
<reference evidence="2" key="1">
    <citation type="journal article" date="2019" name="Int. J. Syst. Evol. Microbiol.">
        <title>The Global Catalogue of Microorganisms (GCM) 10K type strain sequencing project: providing services to taxonomists for standard genome sequencing and annotation.</title>
        <authorList>
            <consortium name="The Broad Institute Genomics Platform"/>
            <consortium name="The Broad Institute Genome Sequencing Center for Infectious Disease"/>
            <person name="Wu L."/>
            <person name="Ma J."/>
        </authorList>
    </citation>
    <scope>NUCLEOTIDE SEQUENCE [LARGE SCALE GENOMIC DNA]</scope>
    <source>
        <strain evidence="2">CGMCC 4.7241</strain>
    </source>
</reference>
<dbReference type="Proteomes" id="UP001595699">
    <property type="component" value="Unassembled WGS sequence"/>
</dbReference>
<protein>
    <recommendedName>
        <fullName evidence="3">HAF repeat-containing protein</fullName>
    </recommendedName>
</protein>